<evidence type="ECO:0000313" key="3">
    <source>
        <dbReference type="Proteomes" id="UP001597389"/>
    </source>
</evidence>
<accession>A0ABW4ZD11</accession>
<evidence type="ECO:0000313" key="2">
    <source>
        <dbReference type="EMBL" id="MFD2159737.1"/>
    </source>
</evidence>
<dbReference type="Gene3D" id="3.40.630.30">
    <property type="match status" value="1"/>
</dbReference>
<dbReference type="Pfam" id="PF00583">
    <property type="entry name" value="Acetyltransf_1"/>
    <property type="match status" value="1"/>
</dbReference>
<dbReference type="InterPro" id="IPR016181">
    <property type="entry name" value="Acyl_CoA_acyltransferase"/>
</dbReference>
<keyword evidence="2" id="KW-0808">Transferase</keyword>
<dbReference type="InterPro" id="IPR052523">
    <property type="entry name" value="Trichothecene_AcTrans"/>
</dbReference>
<protein>
    <submittedName>
        <fullName evidence="2">GNAT family N-acetyltransferase</fullName>
        <ecNumber evidence="2">2.3.1.-</ecNumber>
    </submittedName>
</protein>
<keyword evidence="2" id="KW-0012">Acyltransferase</keyword>
<sequence length="193" mass="21686">MQPLNSNNQQAAAEILAAAFASDPFMQWFSKEPDFIKHLTNCLLPSILKNGEGYLTDELDGVALWIKPGEKLCLPLNIPLLYKLVRCAGISILWKFDQLLFSKGVPAPRPDYYYLFLIGKSPSSTRKGVGSELLQYMLSKCDTLQIPAFLENSNESNIPFYQKHGFTILGSKSVAPGSPPLWYMWREPQLPES</sequence>
<dbReference type="GO" id="GO:0016746">
    <property type="term" value="F:acyltransferase activity"/>
    <property type="evidence" value="ECO:0007669"/>
    <property type="project" value="UniProtKB-KW"/>
</dbReference>
<keyword evidence="3" id="KW-1185">Reference proteome</keyword>
<feature type="domain" description="N-acetyltransferase" evidence="1">
    <location>
        <begin position="34"/>
        <end position="189"/>
    </location>
</feature>
<name>A0ABW4ZD11_9BACT</name>
<organism evidence="2 3">
    <name type="scientific">Rubritalea tangerina</name>
    <dbReference type="NCBI Taxonomy" id="430798"/>
    <lineage>
        <taxon>Bacteria</taxon>
        <taxon>Pseudomonadati</taxon>
        <taxon>Verrucomicrobiota</taxon>
        <taxon>Verrucomicrobiia</taxon>
        <taxon>Verrucomicrobiales</taxon>
        <taxon>Rubritaleaceae</taxon>
        <taxon>Rubritalea</taxon>
    </lineage>
</organism>
<dbReference type="RefSeq" id="WP_377089693.1">
    <property type="nucleotide sequence ID" value="NZ_JBHSJL010000014.1"/>
</dbReference>
<dbReference type="EMBL" id="JBHUJB010000051">
    <property type="protein sequence ID" value="MFD2159737.1"/>
    <property type="molecule type" value="Genomic_DNA"/>
</dbReference>
<gene>
    <name evidence="2" type="ORF">ACFSW8_12580</name>
</gene>
<dbReference type="Proteomes" id="UP001597389">
    <property type="component" value="Unassembled WGS sequence"/>
</dbReference>
<evidence type="ECO:0000259" key="1">
    <source>
        <dbReference type="PROSITE" id="PS51186"/>
    </source>
</evidence>
<comment type="caution">
    <text evidence="2">The sequence shown here is derived from an EMBL/GenBank/DDBJ whole genome shotgun (WGS) entry which is preliminary data.</text>
</comment>
<dbReference type="SUPFAM" id="SSF55729">
    <property type="entry name" value="Acyl-CoA N-acyltransferases (Nat)"/>
    <property type="match status" value="1"/>
</dbReference>
<dbReference type="EC" id="2.3.1.-" evidence="2"/>
<dbReference type="PANTHER" id="PTHR42791:SF1">
    <property type="entry name" value="N-ACETYLTRANSFERASE DOMAIN-CONTAINING PROTEIN"/>
    <property type="match status" value="1"/>
</dbReference>
<dbReference type="PANTHER" id="PTHR42791">
    <property type="entry name" value="GNAT FAMILY ACETYLTRANSFERASE"/>
    <property type="match status" value="1"/>
</dbReference>
<reference evidence="3" key="1">
    <citation type="journal article" date="2019" name="Int. J. Syst. Evol. Microbiol.">
        <title>The Global Catalogue of Microorganisms (GCM) 10K type strain sequencing project: providing services to taxonomists for standard genome sequencing and annotation.</title>
        <authorList>
            <consortium name="The Broad Institute Genomics Platform"/>
            <consortium name="The Broad Institute Genome Sequencing Center for Infectious Disease"/>
            <person name="Wu L."/>
            <person name="Ma J."/>
        </authorList>
    </citation>
    <scope>NUCLEOTIDE SEQUENCE [LARGE SCALE GENOMIC DNA]</scope>
    <source>
        <strain evidence="3">CCUG 57942</strain>
    </source>
</reference>
<proteinExistence type="predicted"/>
<dbReference type="PROSITE" id="PS51186">
    <property type="entry name" value="GNAT"/>
    <property type="match status" value="1"/>
</dbReference>
<dbReference type="InterPro" id="IPR000182">
    <property type="entry name" value="GNAT_dom"/>
</dbReference>